<feature type="domain" description="Peptidase S1" evidence="4">
    <location>
        <begin position="25"/>
        <end position="296"/>
    </location>
</feature>
<dbReference type="GO" id="GO:0006508">
    <property type="term" value="P:proteolysis"/>
    <property type="evidence" value="ECO:0007669"/>
    <property type="project" value="UniProtKB-KW"/>
</dbReference>
<dbReference type="GO" id="GO:0004252">
    <property type="term" value="F:serine-type endopeptidase activity"/>
    <property type="evidence" value="ECO:0007669"/>
    <property type="project" value="InterPro"/>
</dbReference>
<feature type="signal peptide" evidence="3">
    <location>
        <begin position="1"/>
        <end position="24"/>
    </location>
</feature>
<keyword evidence="2" id="KW-0645">Protease</keyword>
<dbReference type="RefSeq" id="WP_179714751.1">
    <property type="nucleotide sequence ID" value="NZ_JACBZT010000001.1"/>
</dbReference>
<dbReference type="PROSITE" id="PS50240">
    <property type="entry name" value="TRYPSIN_DOM"/>
    <property type="match status" value="1"/>
</dbReference>
<organism evidence="5 6">
    <name type="scientific">Petropleomorpha daqingensis</name>
    <dbReference type="NCBI Taxonomy" id="2026353"/>
    <lineage>
        <taxon>Bacteria</taxon>
        <taxon>Bacillati</taxon>
        <taxon>Actinomycetota</taxon>
        <taxon>Actinomycetes</taxon>
        <taxon>Geodermatophilales</taxon>
        <taxon>Geodermatophilaceae</taxon>
        <taxon>Petropleomorpha</taxon>
    </lineage>
</organism>
<dbReference type="InterPro" id="IPR033116">
    <property type="entry name" value="TRYPSIN_SER"/>
</dbReference>
<reference evidence="5 6" key="1">
    <citation type="submission" date="2020-07" db="EMBL/GenBank/DDBJ databases">
        <title>Sequencing the genomes of 1000 actinobacteria strains.</title>
        <authorList>
            <person name="Klenk H.-P."/>
        </authorList>
    </citation>
    <scope>NUCLEOTIDE SEQUENCE [LARGE SCALE GENOMIC DNA]</scope>
    <source>
        <strain evidence="5 6">DSM 104001</strain>
    </source>
</reference>
<evidence type="ECO:0000313" key="5">
    <source>
        <dbReference type="EMBL" id="NYJ03973.1"/>
    </source>
</evidence>
<dbReference type="InterPro" id="IPR043504">
    <property type="entry name" value="Peptidase_S1_PA_chymotrypsin"/>
</dbReference>
<dbReference type="InterPro" id="IPR001314">
    <property type="entry name" value="Peptidase_S1A"/>
</dbReference>
<dbReference type="PROSITE" id="PS00134">
    <property type="entry name" value="TRYPSIN_HIS"/>
    <property type="match status" value="1"/>
</dbReference>
<keyword evidence="2" id="KW-0720">Serine protease</keyword>
<dbReference type="InterPro" id="IPR009003">
    <property type="entry name" value="Peptidase_S1_PA"/>
</dbReference>
<keyword evidence="6" id="KW-1185">Reference proteome</keyword>
<evidence type="ECO:0000259" key="4">
    <source>
        <dbReference type="PROSITE" id="PS50240"/>
    </source>
</evidence>
<dbReference type="PANTHER" id="PTHR24260:SF132">
    <property type="entry name" value="PEPTIDASE S1 DOMAIN-CONTAINING PROTEIN"/>
    <property type="match status" value="1"/>
</dbReference>
<comment type="caution">
    <text evidence="5">The sequence shown here is derived from an EMBL/GenBank/DDBJ whole genome shotgun (WGS) entry which is preliminary data.</text>
</comment>
<dbReference type="SUPFAM" id="SSF50494">
    <property type="entry name" value="Trypsin-like serine proteases"/>
    <property type="match status" value="1"/>
</dbReference>
<proteinExistence type="predicted"/>
<sequence length="296" mass="31617">MRRLGLVLFAALLAAFWTTGPASAITYGEPDAGEHPYVGFMIFFDPSEPGWFSCSGTLLDKNTFLTAGHCTYPVGTKGAATPGHTGGTDVWVTFDDTDVLAGWPARADYPDEQSLYRARVAWLNTHGFVQGKAIPNPSYDDFASFPANYDVGVVELSKAVRMSTYGALAPLGTAERLYSSGNPNDALVENVGYGIQSVEPKPMEVDSRYKSTSRIVEVNGNSSKAGNLHTLNNPSATGGTGGTCFGDSGGPVFVNNTNQIVSVVSYGNSGTCHGADYSWRVDTQDSYAFLRPYLAR</sequence>
<keyword evidence="1" id="KW-1015">Disulfide bond</keyword>
<dbReference type="PANTHER" id="PTHR24260">
    <property type="match status" value="1"/>
</dbReference>
<dbReference type="SMART" id="SM00020">
    <property type="entry name" value="Tryp_SPc"/>
    <property type="match status" value="1"/>
</dbReference>
<dbReference type="AlphaFoldDB" id="A0A853CCT7"/>
<gene>
    <name evidence="5" type="ORF">GGQ55_000251</name>
</gene>
<accession>A0A853CCT7</accession>
<dbReference type="EMBL" id="JACBZT010000001">
    <property type="protein sequence ID" value="NYJ03973.1"/>
    <property type="molecule type" value="Genomic_DNA"/>
</dbReference>
<keyword evidence="3" id="KW-0732">Signal</keyword>
<evidence type="ECO:0000256" key="1">
    <source>
        <dbReference type="ARBA" id="ARBA00023157"/>
    </source>
</evidence>
<evidence type="ECO:0000313" key="6">
    <source>
        <dbReference type="Proteomes" id="UP000541969"/>
    </source>
</evidence>
<dbReference type="InterPro" id="IPR051333">
    <property type="entry name" value="CLIP_Serine_Protease"/>
</dbReference>
<evidence type="ECO:0000256" key="2">
    <source>
        <dbReference type="RuleBase" id="RU363034"/>
    </source>
</evidence>
<protein>
    <recommendedName>
        <fullName evidence="4">Peptidase S1 domain-containing protein</fullName>
    </recommendedName>
</protein>
<dbReference type="Gene3D" id="2.40.10.10">
    <property type="entry name" value="Trypsin-like serine proteases"/>
    <property type="match status" value="1"/>
</dbReference>
<dbReference type="InterPro" id="IPR018114">
    <property type="entry name" value="TRYPSIN_HIS"/>
</dbReference>
<keyword evidence="2" id="KW-0378">Hydrolase</keyword>
<dbReference type="Pfam" id="PF00089">
    <property type="entry name" value="Trypsin"/>
    <property type="match status" value="1"/>
</dbReference>
<dbReference type="PROSITE" id="PS00135">
    <property type="entry name" value="TRYPSIN_SER"/>
    <property type="match status" value="1"/>
</dbReference>
<name>A0A853CCT7_9ACTN</name>
<dbReference type="Proteomes" id="UP000541969">
    <property type="component" value="Unassembled WGS sequence"/>
</dbReference>
<evidence type="ECO:0000256" key="3">
    <source>
        <dbReference type="SAM" id="SignalP"/>
    </source>
</evidence>
<feature type="chain" id="PRO_5032988181" description="Peptidase S1 domain-containing protein" evidence="3">
    <location>
        <begin position="25"/>
        <end position="296"/>
    </location>
</feature>
<dbReference type="PRINTS" id="PR00722">
    <property type="entry name" value="CHYMOTRYPSIN"/>
</dbReference>
<dbReference type="InterPro" id="IPR001254">
    <property type="entry name" value="Trypsin_dom"/>
</dbReference>